<name>A0A914PPD9_9BILA</name>
<sequence>MKRSLLGASGETFLKQPRRSRSSCLIVLSPTIDDENRSMNNNVEPAASSTASKNTLKQKNVDAETTGDLPLLTDSFINDVDSSTEVTKFKNRITELEEAKSKVEADYSFLKKRHEQVLEIKGNFNEKEKRDISGVYAEKKQYKRRAEKAEANILTLQDQVLKAKEKVKEKDVKRLEVQHKLNIVEDQLTVEKDAKEKALQDVKRLEDEVAKLNSNLGNKHDLIQHMNNKIKDGGQFITKEDTVTIAELQQTISSKDTTIFNLQKCLEEAYAARENLIDEKREAISEKENFMNRNNELREAAKTVKERISKLEKQLEDVHEKIGQRQNDIDQEYYEENESLKAQISTHKEAIKEKNQTIAQLQKDLNVAQVLYREEIEKVKAGIETLEAKLEDANLEHTEMLKKYTKIIAEFDRENSDAVEKMKKLESNIASLEEQLGDLSDTNSVILSEKQMVEKDLIISSQNEKQKADELAAEIREHEKTKEKKQIAQDFVDKAYEMNREEVARTAEANTKAAQFEAKFLQCQSKLAQEEENRQQLEAKLNASIEDLGNEIIERQNSITKNEELEKDKSQLIAELTDLKEKERNLQKKYDQMKADNAKQKENAANKYQKLEASNKTLIKSNENLKADFAAAKKDWAKNVAELEKVFQNFNSFCKK</sequence>
<evidence type="ECO:0000256" key="2">
    <source>
        <dbReference type="SAM" id="MobiDB-lite"/>
    </source>
</evidence>
<feature type="compositionally biased region" description="Polar residues" evidence="2">
    <location>
        <begin position="38"/>
        <end position="58"/>
    </location>
</feature>
<organism evidence="3 4">
    <name type="scientific">Panagrolaimus davidi</name>
    <dbReference type="NCBI Taxonomy" id="227884"/>
    <lineage>
        <taxon>Eukaryota</taxon>
        <taxon>Metazoa</taxon>
        <taxon>Ecdysozoa</taxon>
        <taxon>Nematoda</taxon>
        <taxon>Chromadorea</taxon>
        <taxon>Rhabditida</taxon>
        <taxon>Tylenchina</taxon>
        <taxon>Panagrolaimomorpha</taxon>
        <taxon>Panagrolaimoidea</taxon>
        <taxon>Panagrolaimidae</taxon>
        <taxon>Panagrolaimus</taxon>
    </lineage>
</organism>
<evidence type="ECO:0000313" key="4">
    <source>
        <dbReference type="WBParaSite" id="PDA_v2.g16675.t1"/>
    </source>
</evidence>
<dbReference type="Proteomes" id="UP000887578">
    <property type="component" value="Unplaced"/>
</dbReference>
<reference evidence="4" key="1">
    <citation type="submission" date="2022-11" db="UniProtKB">
        <authorList>
            <consortium name="WormBaseParasite"/>
        </authorList>
    </citation>
    <scope>IDENTIFICATION</scope>
</reference>
<proteinExistence type="predicted"/>
<protein>
    <submittedName>
        <fullName evidence="4">Uncharacterized protein</fullName>
    </submittedName>
</protein>
<feature type="region of interest" description="Disordered" evidence="2">
    <location>
        <begin position="34"/>
        <end position="58"/>
    </location>
</feature>
<dbReference type="WBParaSite" id="PDA_v2.g16675.t1">
    <property type="protein sequence ID" value="PDA_v2.g16675.t1"/>
    <property type="gene ID" value="PDA_v2.g16675"/>
</dbReference>
<evidence type="ECO:0000256" key="1">
    <source>
        <dbReference type="SAM" id="Coils"/>
    </source>
</evidence>
<evidence type="ECO:0000313" key="3">
    <source>
        <dbReference type="Proteomes" id="UP000887578"/>
    </source>
</evidence>
<accession>A0A914PPD9</accession>
<feature type="coiled-coil region" evidence="1">
    <location>
        <begin position="86"/>
        <end position="222"/>
    </location>
</feature>
<feature type="coiled-coil region" evidence="1">
    <location>
        <begin position="513"/>
        <end position="628"/>
    </location>
</feature>
<feature type="coiled-coil region" evidence="1">
    <location>
        <begin position="266"/>
        <end position="488"/>
    </location>
</feature>
<dbReference type="AlphaFoldDB" id="A0A914PPD9"/>
<keyword evidence="3" id="KW-1185">Reference proteome</keyword>
<keyword evidence="1" id="KW-0175">Coiled coil</keyword>